<gene>
    <name evidence="1" type="ORF">LACBIDRAFT_312118</name>
</gene>
<reference evidence="1 2" key="1">
    <citation type="journal article" date="2008" name="Nature">
        <title>The genome of Laccaria bicolor provides insights into mycorrhizal symbiosis.</title>
        <authorList>
            <person name="Martin F."/>
            <person name="Aerts A."/>
            <person name="Ahren D."/>
            <person name="Brun A."/>
            <person name="Danchin E.G.J."/>
            <person name="Duchaussoy F."/>
            <person name="Gibon J."/>
            <person name="Kohler A."/>
            <person name="Lindquist E."/>
            <person name="Pereda V."/>
            <person name="Salamov A."/>
            <person name="Shapiro H.J."/>
            <person name="Wuyts J."/>
            <person name="Blaudez D."/>
            <person name="Buee M."/>
            <person name="Brokstein P."/>
            <person name="Canbaeck B."/>
            <person name="Cohen D."/>
            <person name="Courty P.E."/>
            <person name="Coutinho P.M."/>
            <person name="Delaruelle C."/>
            <person name="Detter J.C."/>
            <person name="Deveau A."/>
            <person name="DiFazio S."/>
            <person name="Duplessis S."/>
            <person name="Fraissinet-Tachet L."/>
            <person name="Lucic E."/>
            <person name="Frey-Klett P."/>
            <person name="Fourrey C."/>
            <person name="Feussner I."/>
            <person name="Gay G."/>
            <person name="Grimwood J."/>
            <person name="Hoegger P.J."/>
            <person name="Jain P."/>
            <person name="Kilaru S."/>
            <person name="Labbe J."/>
            <person name="Lin Y.C."/>
            <person name="Legue V."/>
            <person name="Le Tacon F."/>
            <person name="Marmeisse R."/>
            <person name="Melayah D."/>
            <person name="Montanini B."/>
            <person name="Muratet M."/>
            <person name="Nehls U."/>
            <person name="Niculita-Hirzel H."/>
            <person name="Oudot-Le Secq M.P."/>
            <person name="Peter M."/>
            <person name="Quesneville H."/>
            <person name="Rajashekar B."/>
            <person name="Reich M."/>
            <person name="Rouhier N."/>
            <person name="Schmutz J."/>
            <person name="Yin T."/>
            <person name="Chalot M."/>
            <person name="Henrissat B."/>
            <person name="Kuees U."/>
            <person name="Lucas S."/>
            <person name="Van de Peer Y."/>
            <person name="Podila G.K."/>
            <person name="Polle A."/>
            <person name="Pukkila P.J."/>
            <person name="Richardson P.M."/>
            <person name="Rouze P."/>
            <person name="Sanders I.R."/>
            <person name="Stajich J.E."/>
            <person name="Tunlid A."/>
            <person name="Tuskan G."/>
            <person name="Grigoriev I.V."/>
        </authorList>
    </citation>
    <scope>NUCLEOTIDE SEQUENCE [LARGE SCALE GENOMIC DNA]</scope>
    <source>
        <strain evidence="2">S238N-H82 / ATCC MYA-4686</strain>
    </source>
</reference>
<dbReference type="KEGG" id="lbc:LACBIDRAFT_312118"/>
<dbReference type="HOGENOM" id="CLU_1791468_0_0_1"/>
<dbReference type="EMBL" id="DS547094">
    <property type="protein sequence ID" value="EDR12556.1"/>
    <property type="molecule type" value="Genomic_DNA"/>
</dbReference>
<organism evidence="2">
    <name type="scientific">Laccaria bicolor (strain S238N-H82 / ATCC MYA-4686)</name>
    <name type="common">Bicoloured deceiver</name>
    <name type="synonym">Laccaria laccata var. bicolor</name>
    <dbReference type="NCBI Taxonomy" id="486041"/>
    <lineage>
        <taxon>Eukaryota</taxon>
        <taxon>Fungi</taxon>
        <taxon>Dikarya</taxon>
        <taxon>Basidiomycota</taxon>
        <taxon>Agaricomycotina</taxon>
        <taxon>Agaricomycetes</taxon>
        <taxon>Agaricomycetidae</taxon>
        <taxon>Agaricales</taxon>
        <taxon>Agaricineae</taxon>
        <taxon>Hydnangiaceae</taxon>
        <taxon>Laccaria</taxon>
    </lineage>
</organism>
<dbReference type="InParanoid" id="B0CZ44"/>
<name>B0CZ44_LACBS</name>
<proteinExistence type="predicted"/>
<evidence type="ECO:0000313" key="1">
    <source>
        <dbReference type="EMBL" id="EDR12556.1"/>
    </source>
</evidence>
<sequence>MRADGPKDKCFVVDNSRLVYDKHCDDHFPYLYEVSSHPLVHNMQVVKVTKHILVYVIDTDPAVLRRLADWEDTLGIPLGPNAYMDEHGLLHLGDGTVIYTRALNCPQHPDTGLQMPEYDVVNCWGFAGKHLLNPSYVEELYAVQQIILGKLEEMT</sequence>
<dbReference type="AlphaFoldDB" id="B0CZ44"/>
<keyword evidence="2" id="KW-1185">Reference proteome</keyword>
<dbReference type="Proteomes" id="UP000001194">
    <property type="component" value="Unassembled WGS sequence"/>
</dbReference>
<dbReference type="RefSeq" id="XP_001876820.1">
    <property type="nucleotide sequence ID" value="XM_001876785.1"/>
</dbReference>
<accession>B0CZ44</accession>
<evidence type="ECO:0000313" key="2">
    <source>
        <dbReference type="Proteomes" id="UP000001194"/>
    </source>
</evidence>
<protein>
    <submittedName>
        <fullName evidence="1">Predicted protein</fullName>
    </submittedName>
</protein>
<dbReference type="GeneID" id="6072480"/>
<dbReference type="OrthoDB" id="3051935at2759"/>